<dbReference type="PANTHER" id="PTHR42646:SF2">
    <property type="entry name" value="5'-3' EXONUCLEASE FAMILY PROTEIN"/>
    <property type="match status" value="1"/>
</dbReference>
<accession>B0KVB0</accession>
<dbReference type="InterPro" id="IPR029060">
    <property type="entry name" value="PIN-like_dom_sf"/>
</dbReference>
<feature type="domain" description="5'-3' exonuclease" evidence="4">
    <location>
        <begin position="2"/>
        <end position="260"/>
    </location>
</feature>
<dbReference type="GO" id="GO:0017108">
    <property type="term" value="F:5'-flap endonuclease activity"/>
    <property type="evidence" value="ECO:0007669"/>
    <property type="project" value="InterPro"/>
</dbReference>
<dbReference type="InterPro" id="IPR038969">
    <property type="entry name" value="FEN"/>
</dbReference>
<dbReference type="GO" id="GO:0008409">
    <property type="term" value="F:5'-3' exonuclease activity"/>
    <property type="evidence" value="ECO:0007669"/>
    <property type="project" value="InterPro"/>
</dbReference>
<protein>
    <submittedName>
        <fullName evidence="5">Putative 5'-3' exonuclease</fullName>
    </submittedName>
</protein>
<evidence type="ECO:0000259" key="4">
    <source>
        <dbReference type="SMART" id="SM00475"/>
    </source>
</evidence>
<dbReference type="Gene3D" id="3.40.50.1010">
    <property type="entry name" value="5'-nuclease"/>
    <property type="match status" value="1"/>
</dbReference>
<keyword evidence="1" id="KW-0540">Nuclease</keyword>
<dbReference type="SMART" id="SM00475">
    <property type="entry name" value="53EXOc"/>
    <property type="match status" value="1"/>
</dbReference>
<dbReference type="EMBL" id="CU367853">
    <property type="protein sequence ID" value="CAO79495.1"/>
    <property type="molecule type" value="Genomic_DNA"/>
</dbReference>
<keyword evidence="2" id="KW-0378">Hydrolase</keyword>
<proteinExistence type="predicted"/>
<dbReference type="PANTHER" id="PTHR42646">
    <property type="entry name" value="FLAP ENDONUCLEASE XNI"/>
    <property type="match status" value="1"/>
</dbReference>
<dbReference type="AlphaFoldDB" id="B0KVB0"/>
<dbReference type="InterPro" id="IPR002421">
    <property type="entry name" value="5-3_exonuclease"/>
</dbReference>
<dbReference type="Pfam" id="PF02739">
    <property type="entry name" value="5_3_exonuc_N"/>
    <property type="match status" value="1"/>
</dbReference>
<dbReference type="CDD" id="cd09859">
    <property type="entry name" value="PIN_53EXO"/>
    <property type="match status" value="1"/>
</dbReference>
<dbReference type="InterPro" id="IPR036279">
    <property type="entry name" value="5-3_exonuclease_C_sf"/>
</dbReference>
<dbReference type="InterPro" id="IPR020046">
    <property type="entry name" value="5-3_exonucl_a-hlix_arch_N"/>
</dbReference>
<name>B0KVB0_UNCKA</name>
<evidence type="ECO:0000256" key="3">
    <source>
        <dbReference type="ARBA" id="ARBA00023125"/>
    </source>
</evidence>
<dbReference type="GO" id="GO:0033567">
    <property type="term" value="P:DNA replication, Okazaki fragment processing"/>
    <property type="evidence" value="ECO:0007669"/>
    <property type="project" value="InterPro"/>
</dbReference>
<dbReference type="SMART" id="SM00279">
    <property type="entry name" value="HhH2"/>
    <property type="match status" value="1"/>
</dbReference>
<dbReference type="Gene3D" id="1.10.150.20">
    <property type="entry name" value="5' to 3' exonuclease, C-terminal subdomain"/>
    <property type="match status" value="1"/>
</dbReference>
<reference evidence="5" key="2">
    <citation type="journal article" date="2008" name="Environ. Microbiol.">
        <title>Discovery and characterization of a new bacterial candidate division by an anaerobic sludge digester metagenomic approach.</title>
        <authorList>
            <person name="Guermazi S."/>
            <person name="Daegelen P."/>
            <person name="Dauga C."/>
            <person name="Riviere D."/>
            <person name="Boucher T."/>
            <person name="Godon J.J."/>
            <person name="Gyapay G."/>
            <person name="Sghir A."/>
            <person name="Pelletier E."/>
            <person name="Weissenbach J."/>
            <person name="Le Paslier D."/>
        </authorList>
    </citation>
    <scope>NUCLEOTIDE SEQUENCE</scope>
</reference>
<reference evidence="5" key="1">
    <citation type="submission" date="2007-07" db="EMBL/GenBank/DDBJ databases">
        <authorList>
            <person name="Genoscope"/>
        </authorList>
    </citation>
    <scope>NUCLEOTIDE SEQUENCE</scope>
</reference>
<sequence length="306" mass="34687">MKKLLIIDTFNFLHRAYHALPKTFRGPDGQPTNAIYGFTSMLINVLNQIKPDYVVAALDGKEPTFRVGEFTAYKAQRKPMEEDLQTQIPKVFEVLDAFNIKKIVVEGYEADDVIGTVATKLKGKVDILIISNDRDLWQLAGNGNIIMVPGKKGEFEWLGEKEVDAKLGFEADKIADYKGLRGDPSDNIPGVFGVGEVTATKLLQKYGSLEEIYRNIEKIEPESLKKKLLESYEQALMSKRLAQIVLDVPFQINLEECKYSDLNKIKVKETLEKYNFKSLIKRLGFSVDEKKKDKESEVSDKQLSLL</sequence>
<keyword evidence="3" id="KW-0238">DNA-binding</keyword>
<organism evidence="5">
    <name type="scientific">uncultured candidate division WWE3 bacterium EJ0ADIGA11YD11</name>
    <dbReference type="NCBI Taxonomy" id="500145"/>
    <lineage>
        <taxon>Bacteria</taxon>
        <taxon>Katanobacteria</taxon>
        <taxon>environmental samples</taxon>
    </lineage>
</organism>
<dbReference type="Pfam" id="PF01367">
    <property type="entry name" value="5_3_exonuc"/>
    <property type="match status" value="1"/>
</dbReference>
<dbReference type="GO" id="GO:0003677">
    <property type="term" value="F:DNA binding"/>
    <property type="evidence" value="ECO:0007669"/>
    <property type="project" value="UniProtKB-KW"/>
</dbReference>
<dbReference type="FunFam" id="1.10.150.20:FF:000003">
    <property type="entry name" value="DNA polymerase I"/>
    <property type="match status" value="1"/>
</dbReference>
<evidence type="ECO:0000256" key="1">
    <source>
        <dbReference type="ARBA" id="ARBA00022722"/>
    </source>
</evidence>
<dbReference type="SUPFAM" id="SSF88723">
    <property type="entry name" value="PIN domain-like"/>
    <property type="match status" value="1"/>
</dbReference>
<evidence type="ECO:0000256" key="2">
    <source>
        <dbReference type="ARBA" id="ARBA00022801"/>
    </source>
</evidence>
<gene>
    <name evidence="5" type="ORF">WWE3-TFM_5</name>
</gene>
<dbReference type="CDD" id="cd09898">
    <property type="entry name" value="H3TH_53EXO"/>
    <property type="match status" value="1"/>
</dbReference>
<dbReference type="SUPFAM" id="SSF47807">
    <property type="entry name" value="5' to 3' exonuclease, C-terminal subdomain"/>
    <property type="match status" value="1"/>
</dbReference>
<dbReference type="InterPro" id="IPR020045">
    <property type="entry name" value="DNA_polI_H3TH"/>
</dbReference>
<dbReference type="InterPro" id="IPR008918">
    <property type="entry name" value="HhH2"/>
</dbReference>
<evidence type="ECO:0000313" key="5">
    <source>
        <dbReference type="EMBL" id="CAO79495.1"/>
    </source>
</evidence>
<keyword evidence="5" id="KW-0269">Exonuclease</keyword>